<proteinExistence type="predicted"/>
<feature type="compositionally biased region" description="Pro residues" evidence="3">
    <location>
        <begin position="150"/>
        <end position="163"/>
    </location>
</feature>
<dbReference type="InterPro" id="IPR008972">
    <property type="entry name" value="Cupredoxin"/>
</dbReference>
<dbReference type="Proteomes" id="UP000595140">
    <property type="component" value="Unassembled WGS sequence"/>
</dbReference>
<dbReference type="InterPro" id="IPR039391">
    <property type="entry name" value="Phytocyanin-like"/>
</dbReference>
<reference evidence="6 7" key="1">
    <citation type="submission" date="2018-04" db="EMBL/GenBank/DDBJ databases">
        <authorList>
            <person name="Vogel A."/>
        </authorList>
    </citation>
    <scope>NUCLEOTIDE SEQUENCE [LARGE SCALE GENOMIC DNA]</scope>
</reference>
<dbReference type="Pfam" id="PF02298">
    <property type="entry name" value="Cu_bind_like"/>
    <property type="match status" value="1"/>
</dbReference>
<evidence type="ECO:0000313" key="6">
    <source>
        <dbReference type="EMBL" id="VFQ61188.1"/>
    </source>
</evidence>
<organism evidence="6 7">
    <name type="scientific">Cuscuta campestris</name>
    <dbReference type="NCBI Taxonomy" id="132261"/>
    <lineage>
        <taxon>Eukaryota</taxon>
        <taxon>Viridiplantae</taxon>
        <taxon>Streptophyta</taxon>
        <taxon>Embryophyta</taxon>
        <taxon>Tracheophyta</taxon>
        <taxon>Spermatophyta</taxon>
        <taxon>Magnoliopsida</taxon>
        <taxon>eudicotyledons</taxon>
        <taxon>Gunneridae</taxon>
        <taxon>Pentapetalae</taxon>
        <taxon>asterids</taxon>
        <taxon>lamiids</taxon>
        <taxon>Solanales</taxon>
        <taxon>Convolvulaceae</taxon>
        <taxon>Cuscuteae</taxon>
        <taxon>Cuscuta</taxon>
        <taxon>Cuscuta subgen. Grammica</taxon>
        <taxon>Cuscuta sect. Cleistogrammica</taxon>
    </lineage>
</organism>
<name>A0A484K8I4_9ASTE</name>
<protein>
    <recommendedName>
        <fullName evidence="5">Phytocyanin domain-containing protein</fullName>
    </recommendedName>
</protein>
<dbReference type="AlphaFoldDB" id="A0A484K8I4"/>
<evidence type="ECO:0000256" key="2">
    <source>
        <dbReference type="ARBA" id="ARBA00023180"/>
    </source>
</evidence>
<gene>
    <name evidence="6" type="ORF">CCAM_LOCUS2964</name>
</gene>
<evidence type="ECO:0000256" key="3">
    <source>
        <dbReference type="SAM" id="MobiDB-lite"/>
    </source>
</evidence>
<dbReference type="OrthoDB" id="1303450at2759"/>
<dbReference type="CDD" id="cd13920">
    <property type="entry name" value="Stellacyanin"/>
    <property type="match status" value="1"/>
</dbReference>
<accession>A0A484K8I4</accession>
<evidence type="ECO:0000256" key="1">
    <source>
        <dbReference type="ARBA" id="ARBA00023157"/>
    </source>
</evidence>
<dbReference type="PANTHER" id="PTHR33021">
    <property type="entry name" value="BLUE COPPER PROTEIN"/>
    <property type="match status" value="1"/>
</dbReference>
<evidence type="ECO:0000259" key="5">
    <source>
        <dbReference type="PROSITE" id="PS51485"/>
    </source>
</evidence>
<keyword evidence="7" id="KW-1185">Reference proteome</keyword>
<dbReference type="Gene3D" id="2.60.40.420">
    <property type="entry name" value="Cupredoxins - blue copper proteins"/>
    <property type="match status" value="1"/>
</dbReference>
<keyword evidence="1" id="KW-1015">Disulfide bond</keyword>
<feature type="chain" id="PRO_5019865956" description="Phytocyanin domain-containing protein" evidence="4">
    <location>
        <begin position="22"/>
        <end position="211"/>
    </location>
</feature>
<dbReference type="SUPFAM" id="SSF49503">
    <property type="entry name" value="Cupredoxins"/>
    <property type="match status" value="1"/>
</dbReference>
<dbReference type="PROSITE" id="PS51485">
    <property type="entry name" value="PHYTOCYANIN"/>
    <property type="match status" value="1"/>
</dbReference>
<dbReference type="GO" id="GO:0009055">
    <property type="term" value="F:electron transfer activity"/>
    <property type="evidence" value="ECO:0007669"/>
    <property type="project" value="InterPro"/>
</dbReference>
<evidence type="ECO:0000256" key="4">
    <source>
        <dbReference type="SAM" id="SignalP"/>
    </source>
</evidence>
<dbReference type="InterPro" id="IPR003245">
    <property type="entry name" value="Phytocyanin_dom"/>
</dbReference>
<keyword evidence="2" id="KW-0325">Glycoprotein</keyword>
<dbReference type="GO" id="GO:0005886">
    <property type="term" value="C:plasma membrane"/>
    <property type="evidence" value="ECO:0007669"/>
    <property type="project" value="TreeGrafter"/>
</dbReference>
<feature type="region of interest" description="Disordered" evidence="3">
    <location>
        <begin position="147"/>
        <end position="187"/>
    </location>
</feature>
<dbReference type="FunFam" id="2.60.40.420:FF:000034">
    <property type="entry name" value="Cupredoxin superfamily protein"/>
    <property type="match status" value="1"/>
</dbReference>
<dbReference type="EMBL" id="OOIL02000148">
    <property type="protein sequence ID" value="VFQ61188.1"/>
    <property type="molecule type" value="Genomic_DNA"/>
</dbReference>
<dbReference type="PANTHER" id="PTHR33021:SF494">
    <property type="entry name" value="BLUE COPPER PROTEIN"/>
    <property type="match status" value="1"/>
</dbReference>
<sequence length="211" mass="20621">MALMVAAVVAVAATLLCPLTAQPTAAAPTPSAAASGGAPQTYTVGDGSGWIIPPPGGNSLYQTWAANKTFKVGDSLVFNFTTGRHNVAEVTKASFNSCSTTAAANATGPVTIRIGDPGEHYYICTVGTHCSLGQKLAIVNVSGEAAGPAATPPPAASSPPPPSVAATPVSGPDVVPSGQSPAAQPSTAAPSAALAALPATLFSVALLALLH</sequence>
<keyword evidence="4" id="KW-0732">Signal</keyword>
<evidence type="ECO:0000313" key="7">
    <source>
        <dbReference type="Proteomes" id="UP000595140"/>
    </source>
</evidence>
<feature type="domain" description="Phytocyanin" evidence="5">
    <location>
        <begin position="40"/>
        <end position="142"/>
    </location>
</feature>
<feature type="signal peptide" evidence="4">
    <location>
        <begin position="1"/>
        <end position="21"/>
    </location>
</feature>